<dbReference type="Pfam" id="PF02082">
    <property type="entry name" value="Rrf2"/>
    <property type="match status" value="1"/>
</dbReference>
<keyword evidence="2" id="KW-1185">Reference proteome</keyword>
<dbReference type="InterPro" id="IPR036390">
    <property type="entry name" value="WH_DNA-bd_sf"/>
</dbReference>
<dbReference type="InterPro" id="IPR036388">
    <property type="entry name" value="WH-like_DNA-bd_sf"/>
</dbReference>
<protein>
    <submittedName>
        <fullName evidence="1">Rrf2 family transcriptional regulator</fullName>
    </submittedName>
</protein>
<accession>A0A494XPM3</accession>
<dbReference type="PANTHER" id="PTHR33221">
    <property type="entry name" value="WINGED HELIX-TURN-HELIX TRANSCRIPTIONAL REGULATOR, RRF2 FAMILY"/>
    <property type="match status" value="1"/>
</dbReference>
<dbReference type="SUPFAM" id="SSF46785">
    <property type="entry name" value="Winged helix' DNA-binding domain"/>
    <property type="match status" value="1"/>
</dbReference>
<dbReference type="InterPro" id="IPR000944">
    <property type="entry name" value="Tscrpt_reg_Rrf2"/>
</dbReference>
<dbReference type="RefSeq" id="WP_120978380.1">
    <property type="nucleotide sequence ID" value="NZ_RBZM01000007.1"/>
</dbReference>
<dbReference type="GO" id="GO:0005829">
    <property type="term" value="C:cytosol"/>
    <property type="evidence" value="ECO:0007669"/>
    <property type="project" value="TreeGrafter"/>
</dbReference>
<dbReference type="Proteomes" id="UP000282076">
    <property type="component" value="Unassembled WGS sequence"/>
</dbReference>
<evidence type="ECO:0000313" key="1">
    <source>
        <dbReference type="EMBL" id="RKP51661.1"/>
    </source>
</evidence>
<organism evidence="1 2">
    <name type="scientific">Cohnella endophytica</name>
    <dbReference type="NCBI Taxonomy" id="2419778"/>
    <lineage>
        <taxon>Bacteria</taxon>
        <taxon>Bacillati</taxon>
        <taxon>Bacillota</taxon>
        <taxon>Bacilli</taxon>
        <taxon>Bacillales</taxon>
        <taxon>Paenibacillaceae</taxon>
        <taxon>Cohnella</taxon>
    </lineage>
</organism>
<comment type="caution">
    <text evidence="1">The sequence shown here is derived from an EMBL/GenBank/DDBJ whole genome shotgun (WGS) entry which is preliminary data.</text>
</comment>
<evidence type="ECO:0000313" key="2">
    <source>
        <dbReference type="Proteomes" id="UP000282076"/>
    </source>
</evidence>
<dbReference type="OrthoDB" id="9808360at2"/>
<dbReference type="AlphaFoldDB" id="A0A494XPM3"/>
<dbReference type="EMBL" id="RBZM01000007">
    <property type="protein sequence ID" value="RKP51661.1"/>
    <property type="molecule type" value="Genomic_DNA"/>
</dbReference>
<name>A0A494XPM3_9BACL</name>
<dbReference type="GO" id="GO:0003700">
    <property type="term" value="F:DNA-binding transcription factor activity"/>
    <property type="evidence" value="ECO:0007669"/>
    <property type="project" value="TreeGrafter"/>
</dbReference>
<proteinExistence type="predicted"/>
<dbReference type="NCBIfam" id="TIGR00738">
    <property type="entry name" value="rrf2_super"/>
    <property type="match status" value="1"/>
</dbReference>
<gene>
    <name evidence="1" type="ORF">D7Z26_18000</name>
</gene>
<dbReference type="PROSITE" id="PS51197">
    <property type="entry name" value="HTH_RRF2_2"/>
    <property type="match status" value="1"/>
</dbReference>
<sequence length="146" mass="16195">MKYSNATNYALHTIVYLAVAPTGKSLGVKPIADFQNLSPTYLSKIMAKLVKAGFVESTVGVNGGYRLTKKPEDVSFLDVIEAVEGQESLFECDTHHDSRHSSRCLIQSVMNEAENRMEQLLRERTIADIADQAGEAMRAFVNREAQ</sequence>
<dbReference type="PANTHER" id="PTHR33221:SF9">
    <property type="entry name" value="RRF2 FAMILY PROTEIN"/>
    <property type="match status" value="1"/>
</dbReference>
<dbReference type="Gene3D" id="1.10.10.10">
    <property type="entry name" value="Winged helix-like DNA-binding domain superfamily/Winged helix DNA-binding domain"/>
    <property type="match status" value="1"/>
</dbReference>
<reference evidence="1 2" key="1">
    <citation type="submission" date="2018-10" db="EMBL/GenBank/DDBJ databases">
        <title>Cohnella sp. M2MS4P-1, whole genome shotgun sequence.</title>
        <authorList>
            <person name="Tuo L."/>
        </authorList>
    </citation>
    <scope>NUCLEOTIDE SEQUENCE [LARGE SCALE GENOMIC DNA]</scope>
    <source>
        <strain evidence="1 2">M2MS4P-1</strain>
    </source>
</reference>